<evidence type="ECO:0000313" key="4">
    <source>
        <dbReference type="Proteomes" id="UP001628091"/>
    </source>
</evidence>
<feature type="region of interest" description="Disordered" evidence="1">
    <location>
        <begin position="20"/>
        <end position="85"/>
    </location>
</feature>
<feature type="chain" id="PRO_5046024654" description="Secreted protein" evidence="2">
    <location>
        <begin position="23"/>
        <end position="85"/>
    </location>
</feature>
<evidence type="ECO:0000256" key="2">
    <source>
        <dbReference type="SAM" id="SignalP"/>
    </source>
</evidence>
<reference evidence="3 4" key="1">
    <citation type="submission" date="2024-10" db="EMBL/GenBank/DDBJ databases">
        <title>Isolation, draft genome sequencing and identification of Phyllobacterium sp. NSA23, isolated from leaf soil.</title>
        <authorList>
            <person name="Akita H."/>
        </authorList>
    </citation>
    <scope>NUCLEOTIDE SEQUENCE [LARGE SCALE GENOMIC DNA]</scope>
    <source>
        <strain evidence="3 4">NSA23</strain>
    </source>
</reference>
<name>A0ABQ0GZS5_9HYPH</name>
<sequence length="85" mass="8667">MKIFAVAVSLFLAGSAAQTTWAGSGEAGGKGADGHDGRPGLPGCDGGTNPSPDGKFYIPGTRQECNPSDDDRKKLAVQPAPKTKH</sequence>
<comment type="caution">
    <text evidence="3">The sequence shown here is derived from an EMBL/GenBank/DDBJ whole genome shotgun (WGS) entry which is preliminary data.</text>
</comment>
<organism evidence="3 4">
    <name type="scientific">Phyllobacterium phragmitis</name>
    <dbReference type="NCBI Taxonomy" id="2670329"/>
    <lineage>
        <taxon>Bacteria</taxon>
        <taxon>Pseudomonadati</taxon>
        <taxon>Pseudomonadota</taxon>
        <taxon>Alphaproteobacteria</taxon>
        <taxon>Hyphomicrobiales</taxon>
        <taxon>Phyllobacteriaceae</taxon>
        <taxon>Phyllobacterium</taxon>
    </lineage>
</organism>
<gene>
    <name evidence="3" type="ORF">PPNSA23_21130</name>
</gene>
<dbReference type="Proteomes" id="UP001628091">
    <property type="component" value="Unassembled WGS sequence"/>
</dbReference>
<dbReference type="EMBL" id="BAAFZP010000001">
    <property type="protein sequence ID" value="GAB1582170.1"/>
    <property type="molecule type" value="Genomic_DNA"/>
</dbReference>
<evidence type="ECO:0008006" key="5">
    <source>
        <dbReference type="Google" id="ProtNLM"/>
    </source>
</evidence>
<keyword evidence="2" id="KW-0732">Signal</keyword>
<accession>A0ABQ0GZS5</accession>
<evidence type="ECO:0000313" key="3">
    <source>
        <dbReference type="EMBL" id="GAB1582170.1"/>
    </source>
</evidence>
<proteinExistence type="predicted"/>
<protein>
    <recommendedName>
        <fullName evidence="5">Secreted protein</fullName>
    </recommendedName>
</protein>
<feature type="signal peptide" evidence="2">
    <location>
        <begin position="1"/>
        <end position="22"/>
    </location>
</feature>
<keyword evidence="4" id="KW-1185">Reference proteome</keyword>
<evidence type="ECO:0000256" key="1">
    <source>
        <dbReference type="SAM" id="MobiDB-lite"/>
    </source>
</evidence>